<evidence type="ECO:0000256" key="1">
    <source>
        <dbReference type="SAM" id="MobiDB-lite"/>
    </source>
</evidence>
<feature type="transmembrane region" description="Helical" evidence="2">
    <location>
        <begin position="121"/>
        <end position="144"/>
    </location>
</feature>
<keyword evidence="4" id="KW-1185">Reference proteome</keyword>
<dbReference type="InterPro" id="IPR021709">
    <property type="entry name" value="DUF3292"/>
</dbReference>
<feature type="transmembrane region" description="Helical" evidence="2">
    <location>
        <begin position="321"/>
        <end position="340"/>
    </location>
</feature>
<evidence type="ECO:0000313" key="4">
    <source>
        <dbReference type="Proteomes" id="UP000193467"/>
    </source>
</evidence>
<gene>
    <name evidence="3" type="ORF">BCR35DRAFT_301509</name>
</gene>
<feature type="compositionally biased region" description="Pro residues" evidence="1">
    <location>
        <begin position="381"/>
        <end position="390"/>
    </location>
</feature>
<organism evidence="3 4">
    <name type="scientific">Leucosporidium creatinivorum</name>
    <dbReference type="NCBI Taxonomy" id="106004"/>
    <lineage>
        <taxon>Eukaryota</taxon>
        <taxon>Fungi</taxon>
        <taxon>Dikarya</taxon>
        <taxon>Basidiomycota</taxon>
        <taxon>Pucciniomycotina</taxon>
        <taxon>Microbotryomycetes</taxon>
        <taxon>Leucosporidiales</taxon>
        <taxon>Leucosporidium</taxon>
    </lineage>
</organism>
<feature type="compositionally biased region" description="Acidic residues" evidence="1">
    <location>
        <begin position="224"/>
        <end position="235"/>
    </location>
</feature>
<dbReference type="Pfam" id="PF11696">
    <property type="entry name" value="DUF3292"/>
    <property type="match status" value="1"/>
</dbReference>
<sequence length="633" mass="68369">MDPPPALPPRPTAPPPPPSRQPSRTPPPPYLAPNLPNDELYSLLRRFNKQVTTVRRAHVPPTRLDFEPAKDEQFDPDRLRANVERIYLTVVRDCMVFGKEMMVLRSWEDPLRTGGFASAYFFAWSSPFGVTAFLFTILALLILYPSFRTALFPPLPTPRPSRVLVDKPPRDPTLSNAEQDERDAVVFAEGMAQLAATSSGAGHMSGGEPSMEDVVHEAIEDAEVEAEVEAEGESTSEDHKASKKDKKKKEKTDKLAKVGLPLQQFTGDFADSWERWGNALSPTSPPLHPNAARRKVALHVLPLILLFGFFPWGFVSSALGFVAGVGFFGGPLITLFLALLDEKFEGWKEALELRHSMLNLVPSNTQLTIALLREAEAAGNPLPPPPPPPLASDKAAAPAASTAPPLPPRPLATNGTQAESASAGDEAAQAQTPASAPISKKTGKEKFANFVKSATKLTETGAGYVAGEKKLDWEKVSRVAVDKIKATTGSELPEHLMSIAPRKTVADSHSNSTFLASSSNTPGHLLLVPPIHPTSLTFRPLASGGPSSHLVVSIPLASVTMVRKTAGLGWKGRLALGWSTGVSSVGDGIRISWTEKDEEGAEVEQEKSFGGLVRRDELYNRIISCAEGRFVLL</sequence>
<protein>
    <submittedName>
        <fullName evidence="3">Uncharacterized protein</fullName>
    </submittedName>
</protein>
<dbReference type="AlphaFoldDB" id="A0A1Y2FYW8"/>
<feature type="region of interest" description="Disordered" evidence="1">
    <location>
        <begin position="378"/>
        <end position="440"/>
    </location>
</feature>
<keyword evidence="2" id="KW-0472">Membrane</keyword>
<dbReference type="InParanoid" id="A0A1Y2FYW8"/>
<dbReference type="OrthoDB" id="1708389at2759"/>
<comment type="caution">
    <text evidence="3">The sequence shown here is derived from an EMBL/GenBank/DDBJ whole genome shotgun (WGS) entry which is preliminary data.</text>
</comment>
<dbReference type="STRING" id="106004.A0A1Y2FYW8"/>
<feature type="transmembrane region" description="Helical" evidence="2">
    <location>
        <begin position="296"/>
        <end position="315"/>
    </location>
</feature>
<keyword evidence="2" id="KW-1133">Transmembrane helix</keyword>
<feature type="region of interest" description="Disordered" evidence="1">
    <location>
        <begin position="158"/>
        <end position="180"/>
    </location>
</feature>
<feature type="compositionally biased region" description="Low complexity" evidence="1">
    <location>
        <begin position="391"/>
        <end position="403"/>
    </location>
</feature>
<dbReference type="Proteomes" id="UP000193467">
    <property type="component" value="Unassembled WGS sequence"/>
</dbReference>
<dbReference type="EMBL" id="MCGR01000010">
    <property type="protein sequence ID" value="ORY88395.1"/>
    <property type="molecule type" value="Genomic_DNA"/>
</dbReference>
<proteinExistence type="predicted"/>
<reference evidence="3 4" key="1">
    <citation type="submission" date="2016-07" db="EMBL/GenBank/DDBJ databases">
        <title>Pervasive Adenine N6-methylation of Active Genes in Fungi.</title>
        <authorList>
            <consortium name="DOE Joint Genome Institute"/>
            <person name="Mondo S.J."/>
            <person name="Dannebaum R.O."/>
            <person name="Kuo R.C."/>
            <person name="Labutti K."/>
            <person name="Haridas S."/>
            <person name="Kuo A."/>
            <person name="Salamov A."/>
            <person name="Ahrendt S.R."/>
            <person name="Lipzen A."/>
            <person name="Sullivan W."/>
            <person name="Andreopoulos W.B."/>
            <person name="Clum A."/>
            <person name="Lindquist E."/>
            <person name="Daum C."/>
            <person name="Ramamoorthy G.K."/>
            <person name="Gryganskyi A."/>
            <person name="Culley D."/>
            <person name="Magnuson J.K."/>
            <person name="James T.Y."/>
            <person name="O'Malley M.A."/>
            <person name="Stajich J.E."/>
            <person name="Spatafora J.W."/>
            <person name="Visel A."/>
            <person name="Grigoriev I.V."/>
        </authorList>
    </citation>
    <scope>NUCLEOTIDE SEQUENCE [LARGE SCALE GENOMIC DNA]</scope>
    <source>
        <strain evidence="3 4">62-1032</strain>
    </source>
</reference>
<name>A0A1Y2FYW8_9BASI</name>
<evidence type="ECO:0000313" key="3">
    <source>
        <dbReference type="EMBL" id="ORY88395.1"/>
    </source>
</evidence>
<feature type="compositionally biased region" description="Pro residues" evidence="1">
    <location>
        <begin position="1"/>
        <end position="31"/>
    </location>
</feature>
<dbReference type="PANTHER" id="PTHR38694">
    <property type="entry name" value="CONSERVED EXPRESSED PROTEIN"/>
    <property type="match status" value="1"/>
</dbReference>
<keyword evidence="2" id="KW-0812">Transmembrane</keyword>
<evidence type="ECO:0000256" key="2">
    <source>
        <dbReference type="SAM" id="Phobius"/>
    </source>
</evidence>
<accession>A0A1Y2FYW8</accession>
<feature type="region of interest" description="Disordered" evidence="1">
    <location>
        <begin position="224"/>
        <end position="253"/>
    </location>
</feature>
<feature type="region of interest" description="Disordered" evidence="1">
    <location>
        <begin position="1"/>
        <end position="32"/>
    </location>
</feature>
<dbReference type="PANTHER" id="PTHR38694:SF1">
    <property type="entry name" value="PEROXIN DOMAIN-CONTAINING PROTEIN"/>
    <property type="match status" value="1"/>
</dbReference>